<evidence type="ECO:0008006" key="4">
    <source>
        <dbReference type="Google" id="ProtNLM"/>
    </source>
</evidence>
<dbReference type="GO" id="GO:0008168">
    <property type="term" value="F:methyltransferase activity"/>
    <property type="evidence" value="ECO:0007669"/>
    <property type="project" value="TreeGrafter"/>
</dbReference>
<accession>A0A4T0ST78</accession>
<feature type="region of interest" description="Disordered" evidence="1">
    <location>
        <begin position="386"/>
        <end position="407"/>
    </location>
</feature>
<organism evidence="2 3">
    <name type="scientific">Wallemia mellicola</name>
    <dbReference type="NCBI Taxonomy" id="1708541"/>
    <lineage>
        <taxon>Eukaryota</taxon>
        <taxon>Fungi</taxon>
        <taxon>Dikarya</taxon>
        <taxon>Basidiomycota</taxon>
        <taxon>Wallemiomycotina</taxon>
        <taxon>Wallemiomycetes</taxon>
        <taxon>Wallemiales</taxon>
        <taxon>Wallemiaceae</taxon>
        <taxon>Wallemia</taxon>
    </lineage>
</organism>
<sequence length="511" mass="58659">MREGTVKQPLRAKYISHQLEEGHWVSAYAPDDVIRVRGRKPYHNWGDRAPWPTCYSLQAIEIRDQMWHNTLKSYRGGQNIMRVPLNSSQSAGRPPDRPFRVLDIGCGTGTWCLEMSQIWKDSTSAEIWGMDLVPIQPNPEYFRPDYTVADRVNWLIASFLDKWPFEDQSFDFIHMRFVSDNIKVSLGIPEVQFYHVFDEAFRVLKPEGHLEIYERTYQFAAGHTPIPISNPEMAPPKEKHSYTELERLYEEPKVLTAHTINSSPLSIIASAIVLYDAKNIVQSPVIRGTFPALSFKPERTSDYHDPDYEPSIKKSNVEQFMNTVTTTIESLNPYERDYRFRMILQSLSTMISESSDWLWDEYLTKVVGLSEEHGLFKGLNNVTMSRSNEENSSSGVPNGTPIQSRRNSLSTNVVLNAPPPAETNIPIAWSNKDKFDAEVKEWSSDLNRRASPDKFLELIFGWGDGREEDFCPGGRKLVGAKTWSNERKLECESADDKLGIWQMCGFRIQKS</sequence>
<dbReference type="Proteomes" id="UP000310685">
    <property type="component" value="Unassembled WGS sequence"/>
</dbReference>
<dbReference type="CDD" id="cd02440">
    <property type="entry name" value="AdoMet_MTases"/>
    <property type="match status" value="1"/>
</dbReference>
<proteinExistence type="predicted"/>
<evidence type="ECO:0000256" key="1">
    <source>
        <dbReference type="SAM" id="MobiDB-lite"/>
    </source>
</evidence>
<gene>
    <name evidence="2" type="ORF">E3Q22_00798</name>
</gene>
<dbReference type="PANTHER" id="PTHR43591">
    <property type="entry name" value="METHYLTRANSFERASE"/>
    <property type="match status" value="1"/>
</dbReference>
<dbReference type="AlphaFoldDB" id="A0A4T0ST78"/>
<dbReference type="InterPro" id="IPR029063">
    <property type="entry name" value="SAM-dependent_MTases_sf"/>
</dbReference>
<evidence type="ECO:0000313" key="2">
    <source>
        <dbReference type="EMBL" id="TIB81791.1"/>
    </source>
</evidence>
<name>A0A4T0ST78_9BASI</name>
<comment type="caution">
    <text evidence="2">The sequence shown here is derived from an EMBL/GenBank/DDBJ whole genome shotgun (WGS) entry which is preliminary data.</text>
</comment>
<dbReference type="EMBL" id="SPRC01000005">
    <property type="protein sequence ID" value="TIB81791.1"/>
    <property type="molecule type" value="Genomic_DNA"/>
</dbReference>
<dbReference type="PANTHER" id="PTHR43591:SF24">
    <property type="entry name" value="2-METHOXY-6-POLYPRENYL-1,4-BENZOQUINOL METHYLASE, MITOCHONDRIAL"/>
    <property type="match status" value="1"/>
</dbReference>
<dbReference type="Gene3D" id="3.40.50.150">
    <property type="entry name" value="Vaccinia Virus protein VP39"/>
    <property type="match status" value="1"/>
</dbReference>
<protein>
    <recommendedName>
        <fullName evidence="4">Methyltransferase domain-containing protein</fullName>
    </recommendedName>
</protein>
<reference evidence="2 3" key="1">
    <citation type="submission" date="2019-03" db="EMBL/GenBank/DDBJ databases">
        <title>Sequencing 25 genomes of Wallemia mellicola.</title>
        <authorList>
            <person name="Gostincar C."/>
        </authorList>
    </citation>
    <scope>NUCLEOTIDE SEQUENCE [LARGE SCALE GENOMIC DNA]</scope>
    <source>
        <strain evidence="2 3">EXF-6152</strain>
    </source>
</reference>
<evidence type="ECO:0000313" key="3">
    <source>
        <dbReference type="Proteomes" id="UP000310685"/>
    </source>
</evidence>
<dbReference type="SUPFAM" id="SSF53335">
    <property type="entry name" value="S-adenosyl-L-methionine-dependent methyltransferases"/>
    <property type="match status" value="1"/>
</dbReference>
<dbReference type="Pfam" id="PF13489">
    <property type="entry name" value="Methyltransf_23"/>
    <property type="match status" value="1"/>
</dbReference>